<evidence type="ECO:0000313" key="9">
    <source>
        <dbReference type="Proteomes" id="UP000465361"/>
    </source>
</evidence>
<dbReference type="PANTHER" id="PTHR30385">
    <property type="entry name" value="SIGMA FACTOR F FLAGELLAR"/>
    <property type="match status" value="1"/>
</dbReference>
<proteinExistence type="predicted"/>
<name>A0A7I9XYR8_9MYCO</name>
<dbReference type="Proteomes" id="UP000465361">
    <property type="component" value="Unassembled WGS sequence"/>
</dbReference>
<accession>A0A7I9XYR8</accession>
<evidence type="ECO:0000256" key="3">
    <source>
        <dbReference type="ARBA" id="ARBA00023125"/>
    </source>
</evidence>
<dbReference type="InterPro" id="IPR036388">
    <property type="entry name" value="WH-like_DNA-bd_sf"/>
</dbReference>
<sequence>MMCSLSTSDLIWAADQLIVMHPALRSAVRGRGTAVLSDALGPYALPVAQTTGPTATATTRLTAAGVAANTDLAEVIAVGGPALRSNDYADVVDMFGELAAFDAGSPEFQRQRDKIVERCLPLADHIARRFEGRGEPREDLVQVARVGLVNAVARFDVGAGSDFVSFAVPTIMGEVRRHFRDNSWSVKVPRRLKELHLRLGTATAELSQRLGRAPTASELAEELDMDRLEVVEGLVAGSSYNTLSIDSGSGGGDDDVRAIADTLGDVDTRLERIENQQALRPLLSALPERERTVVVLRFFESMTQTQIAERIGISQMHVSRLLAKSLARLRDQLQ</sequence>
<dbReference type="Pfam" id="PF04539">
    <property type="entry name" value="Sigma70_r3"/>
    <property type="match status" value="1"/>
</dbReference>
<dbReference type="NCBIfam" id="TIGR02980">
    <property type="entry name" value="SigBFG"/>
    <property type="match status" value="1"/>
</dbReference>
<dbReference type="InterPro" id="IPR014284">
    <property type="entry name" value="RNA_pol_sigma-70_dom"/>
</dbReference>
<organism evidence="8 9">
    <name type="scientific">Mycobacterium botniense</name>
    <dbReference type="NCBI Taxonomy" id="84962"/>
    <lineage>
        <taxon>Bacteria</taxon>
        <taxon>Bacillati</taxon>
        <taxon>Actinomycetota</taxon>
        <taxon>Actinomycetes</taxon>
        <taxon>Mycobacteriales</taxon>
        <taxon>Mycobacteriaceae</taxon>
        <taxon>Mycobacterium</taxon>
    </lineage>
</organism>
<dbReference type="Gene3D" id="1.10.10.10">
    <property type="entry name" value="Winged helix-like DNA-binding domain superfamily/Winged helix DNA-binding domain"/>
    <property type="match status" value="2"/>
</dbReference>
<dbReference type="PRINTS" id="PR00046">
    <property type="entry name" value="SIGMA70FCT"/>
</dbReference>
<keyword evidence="4" id="KW-0804">Transcription</keyword>
<keyword evidence="9" id="KW-1185">Reference proteome</keyword>
<evidence type="ECO:0000256" key="1">
    <source>
        <dbReference type="ARBA" id="ARBA00023015"/>
    </source>
</evidence>
<evidence type="ECO:0000259" key="5">
    <source>
        <dbReference type="Pfam" id="PF04539"/>
    </source>
</evidence>
<dbReference type="GO" id="GO:0006352">
    <property type="term" value="P:DNA-templated transcription initiation"/>
    <property type="evidence" value="ECO:0007669"/>
    <property type="project" value="InterPro"/>
</dbReference>
<dbReference type="InterPro" id="IPR007624">
    <property type="entry name" value="RNA_pol_sigma70_r3"/>
</dbReference>
<evidence type="ECO:0000313" key="8">
    <source>
        <dbReference type="EMBL" id="GFG74962.1"/>
    </source>
</evidence>
<feature type="domain" description="RNA polymerase sigma-70 region 2" evidence="6">
    <location>
        <begin position="115"/>
        <end position="184"/>
    </location>
</feature>
<dbReference type="PANTHER" id="PTHR30385:SF4">
    <property type="entry name" value="RNA POLYMERASE SIGMA-E FACTOR"/>
    <property type="match status" value="1"/>
</dbReference>
<dbReference type="GO" id="GO:0003677">
    <property type="term" value="F:DNA binding"/>
    <property type="evidence" value="ECO:0007669"/>
    <property type="project" value="UniProtKB-KW"/>
</dbReference>
<dbReference type="NCBIfam" id="TIGR02937">
    <property type="entry name" value="sigma70-ECF"/>
    <property type="match status" value="1"/>
</dbReference>
<dbReference type="SUPFAM" id="SSF88946">
    <property type="entry name" value="Sigma2 domain of RNA polymerase sigma factors"/>
    <property type="match status" value="1"/>
</dbReference>
<comment type="caution">
    <text evidence="8">The sequence shown here is derived from an EMBL/GenBank/DDBJ whole genome shotgun (WGS) entry which is preliminary data.</text>
</comment>
<keyword evidence="2" id="KW-0731">Sigma factor</keyword>
<dbReference type="Pfam" id="PF04545">
    <property type="entry name" value="Sigma70_r4"/>
    <property type="match status" value="1"/>
</dbReference>
<dbReference type="AlphaFoldDB" id="A0A7I9XYR8"/>
<gene>
    <name evidence="8" type="primary">sigF_2</name>
    <name evidence="8" type="ORF">MBOT_23270</name>
</gene>
<dbReference type="Pfam" id="PF04542">
    <property type="entry name" value="Sigma70_r2"/>
    <property type="match status" value="1"/>
</dbReference>
<keyword evidence="1" id="KW-0805">Transcription regulation</keyword>
<dbReference type="InterPro" id="IPR007630">
    <property type="entry name" value="RNA_pol_sigma70_r4"/>
</dbReference>
<dbReference type="CDD" id="cd06171">
    <property type="entry name" value="Sigma70_r4"/>
    <property type="match status" value="1"/>
</dbReference>
<dbReference type="GO" id="GO:0016987">
    <property type="term" value="F:sigma factor activity"/>
    <property type="evidence" value="ECO:0007669"/>
    <property type="project" value="UniProtKB-KW"/>
</dbReference>
<dbReference type="SUPFAM" id="SSF88659">
    <property type="entry name" value="Sigma3 and sigma4 domains of RNA polymerase sigma factors"/>
    <property type="match status" value="2"/>
</dbReference>
<dbReference type="InterPro" id="IPR013324">
    <property type="entry name" value="RNA_pol_sigma_r3/r4-like"/>
</dbReference>
<dbReference type="InterPro" id="IPR013325">
    <property type="entry name" value="RNA_pol_sigma_r2"/>
</dbReference>
<feature type="domain" description="RNA polymerase sigma-70 region 4" evidence="7">
    <location>
        <begin position="282"/>
        <end position="330"/>
    </location>
</feature>
<dbReference type="InterPro" id="IPR014322">
    <property type="entry name" value="RNA_pol_sigma-B/F/G"/>
</dbReference>
<evidence type="ECO:0000256" key="4">
    <source>
        <dbReference type="ARBA" id="ARBA00023163"/>
    </source>
</evidence>
<reference evidence="8 9" key="1">
    <citation type="journal article" date="2019" name="Emerg. Microbes Infect.">
        <title>Comprehensive subspecies identification of 175 nontuberculous mycobacteria species based on 7547 genomic profiles.</title>
        <authorList>
            <person name="Matsumoto Y."/>
            <person name="Kinjo T."/>
            <person name="Motooka D."/>
            <person name="Nabeya D."/>
            <person name="Jung N."/>
            <person name="Uechi K."/>
            <person name="Horii T."/>
            <person name="Iida T."/>
            <person name="Fujita J."/>
            <person name="Nakamura S."/>
        </authorList>
    </citation>
    <scope>NUCLEOTIDE SEQUENCE [LARGE SCALE GENOMIC DNA]</scope>
    <source>
        <strain evidence="8 9">JCM 17322</strain>
    </source>
</reference>
<evidence type="ECO:0000256" key="2">
    <source>
        <dbReference type="ARBA" id="ARBA00023082"/>
    </source>
</evidence>
<keyword evidence="3" id="KW-0238">DNA-binding</keyword>
<dbReference type="EMBL" id="BLKW01000004">
    <property type="protein sequence ID" value="GFG74962.1"/>
    <property type="molecule type" value="Genomic_DNA"/>
</dbReference>
<feature type="domain" description="RNA polymerase sigma-70 region 3" evidence="5">
    <location>
        <begin position="198"/>
        <end position="262"/>
    </location>
</feature>
<evidence type="ECO:0000259" key="6">
    <source>
        <dbReference type="Pfam" id="PF04542"/>
    </source>
</evidence>
<dbReference type="Gene3D" id="1.20.120.1810">
    <property type="match status" value="1"/>
</dbReference>
<protein>
    <submittedName>
        <fullName evidence="8">RNA polymerase sigma factor SigF</fullName>
    </submittedName>
</protein>
<dbReference type="InterPro" id="IPR007627">
    <property type="entry name" value="RNA_pol_sigma70_r2"/>
</dbReference>
<dbReference type="InterPro" id="IPR000943">
    <property type="entry name" value="RNA_pol_sigma70"/>
</dbReference>
<evidence type="ECO:0000259" key="7">
    <source>
        <dbReference type="Pfam" id="PF04545"/>
    </source>
</evidence>
<dbReference type="NCBIfam" id="NF005514">
    <property type="entry name" value="PRK07122.1"/>
    <property type="match status" value="1"/>
</dbReference>